<dbReference type="Proteomes" id="UP000252517">
    <property type="component" value="Unassembled WGS sequence"/>
</dbReference>
<dbReference type="PROSITE" id="PS52050">
    <property type="entry name" value="WYL"/>
    <property type="match status" value="1"/>
</dbReference>
<evidence type="ECO:0000256" key="1">
    <source>
        <dbReference type="SAM" id="Coils"/>
    </source>
</evidence>
<name>A0A367WV05_9PROT</name>
<dbReference type="PANTHER" id="PTHR34580:SF3">
    <property type="entry name" value="PROTEIN PAFB"/>
    <property type="match status" value="1"/>
</dbReference>
<dbReference type="Pfam" id="PF26107">
    <property type="entry name" value="BrxR_CTD"/>
    <property type="match status" value="1"/>
</dbReference>
<dbReference type="EMBL" id="JPWH01000017">
    <property type="protein sequence ID" value="RCK45294.1"/>
    <property type="molecule type" value="Genomic_DNA"/>
</dbReference>
<dbReference type="InterPro" id="IPR026881">
    <property type="entry name" value="WYL_dom"/>
</dbReference>
<evidence type="ECO:0000313" key="6">
    <source>
        <dbReference type="Proteomes" id="UP000252517"/>
    </source>
</evidence>
<dbReference type="RefSeq" id="WP_181847686.1">
    <property type="nucleotide sequence ID" value="NZ_JPWH01000017.1"/>
</dbReference>
<evidence type="ECO:0000313" key="5">
    <source>
        <dbReference type="EMBL" id="RCK45294.1"/>
    </source>
</evidence>
<evidence type="ECO:0000259" key="2">
    <source>
        <dbReference type="Pfam" id="PF13280"/>
    </source>
</evidence>
<dbReference type="InterPro" id="IPR051534">
    <property type="entry name" value="CBASS_pafABC_assoc_protein"/>
</dbReference>
<keyword evidence="1" id="KW-0175">Coiled coil</keyword>
<dbReference type="InterPro" id="IPR059019">
    <property type="entry name" value="WHD_CapW"/>
</dbReference>
<evidence type="ECO:0000259" key="3">
    <source>
        <dbReference type="Pfam" id="PF26107"/>
    </source>
</evidence>
<feature type="domain" description="DNA-binding transcriptional repressor CapW winged helix-turn-helix" evidence="4">
    <location>
        <begin position="12"/>
        <end position="91"/>
    </location>
</feature>
<dbReference type="Pfam" id="PF26109">
    <property type="entry name" value="WHD_BrxR"/>
    <property type="match status" value="1"/>
</dbReference>
<dbReference type="InterPro" id="IPR016634">
    <property type="entry name" value="CapW-like"/>
</dbReference>
<evidence type="ECO:0000259" key="4">
    <source>
        <dbReference type="Pfam" id="PF26109"/>
    </source>
</evidence>
<protein>
    <submittedName>
        <fullName evidence="5">Uncharacterized protein</fullName>
    </submittedName>
</protein>
<feature type="domain" description="DNA-binding transcriptional repressor CapW C-terminal dimerisation" evidence="3">
    <location>
        <begin position="210"/>
        <end position="277"/>
    </location>
</feature>
<organism evidence="5 6">
    <name type="scientific">Thalassospira profundimaris</name>
    <dbReference type="NCBI Taxonomy" id="502049"/>
    <lineage>
        <taxon>Bacteria</taxon>
        <taxon>Pseudomonadati</taxon>
        <taxon>Pseudomonadota</taxon>
        <taxon>Alphaproteobacteria</taxon>
        <taxon>Rhodospirillales</taxon>
        <taxon>Thalassospiraceae</taxon>
        <taxon>Thalassospira</taxon>
    </lineage>
</organism>
<accession>A0A367WV05</accession>
<dbReference type="AlphaFoldDB" id="A0A367WV05"/>
<comment type="caution">
    <text evidence="5">The sequence shown here is derived from an EMBL/GenBank/DDBJ whole genome shotgun (WGS) entry which is preliminary data.</text>
</comment>
<gene>
    <name evidence="5" type="ORF">TH25_18345</name>
</gene>
<reference evidence="5 6" key="1">
    <citation type="submission" date="2014-07" db="EMBL/GenBank/DDBJ databases">
        <title>Draft genome sequence of Thalassospira profundimaris S25-3-2.</title>
        <authorList>
            <person name="Lai Q."/>
            <person name="Shao Z."/>
        </authorList>
    </citation>
    <scope>NUCLEOTIDE SEQUENCE [LARGE SCALE GENOMIC DNA]</scope>
    <source>
        <strain evidence="5 6">S25-3-2</strain>
    </source>
</reference>
<feature type="domain" description="WYL" evidence="2">
    <location>
        <begin position="125"/>
        <end position="190"/>
    </location>
</feature>
<dbReference type="Pfam" id="PF13280">
    <property type="entry name" value="WYL"/>
    <property type="match status" value="1"/>
</dbReference>
<sequence>MTETDDQPRRHLAQRMEFIEWRLFWEGHVNRSDLEERFDISTPQASVDLRNYREAASDNIEYNATEKRYVASSKIKPKFLKISANRVLLQLWAWVNGVLQRDDLWFSSIPAVDIAPEIGRDVRPEVLRRVLEAIRGRQALNVRYQSLTSSRWRDMAPHALAFDGHRWHARAWCCEREEFRDFVLTRIERLGKLKSVSFDPEHDIEWRDTIRLKLCPHPGLSDEQRQAIQRDYDMPEGVREIEVRLSMAYYFIKRMNLDLKDLPPARAQISLANLNEVENAIAEAKAAARKLVERSPDT</sequence>
<proteinExistence type="predicted"/>
<dbReference type="PANTHER" id="PTHR34580">
    <property type="match status" value="1"/>
</dbReference>
<dbReference type="InterPro" id="IPR059020">
    <property type="entry name" value="CapW_CTD"/>
</dbReference>
<dbReference type="PIRSF" id="PIRSF015558">
    <property type="entry name" value="Txn_reg_DeoR_prd"/>
    <property type="match status" value="1"/>
</dbReference>
<feature type="coiled-coil region" evidence="1">
    <location>
        <begin position="267"/>
        <end position="294"/>
    </location>
</feature>